<organism evidence="1 2">
    <name type="scientific">Pseudozyma antarctica</name>
    <name type="common">Yeast</name>
    <name type="synonym">Candida antarctica</name>
    <dbReference type="NCBI Taxonomy" id="84753"/>
    <lineage>
        <taxon>Eukaryota</taxon>
        <taxon>Fungi</taxon>
        <taxon>Dikarya</taxon>
        <taxon>Basidiomycota</taxon>
        <taxon>Ustilaginomycotina</taxon>
        <taxon>Ustilaginomycetes</taxon>
        <taxon>Ustilaginales</taxon>
        <taxon>Ustilaginaceae</taxon>
        <taxon>Moesziomyces</taxon>
    </lineage>
</organism>
<accession>A0A081CPE6</accession>
<dbReference type="GeneID" id="26307588"/>
<sequence>MDALLGGIGLACLNVVNLHLAFGALGLQKRQERGEARQMQMQMQMQVQVQHAPTGSKVTLMPADAALGARSRVCSLERHAPPVCRSLSRRAPHTLAEYVRSNIHTRAGTAKDAEEPPAAAASRPASFVALLEAVAGSSQLLHRRWLVPTRLSFGCALGSNRCRLLADGRKRKTTVASRRCG</sequence>
<evidence type="ECO:0000313" key="1">
    <source>
        <dbReference type="EMBL" id="GAK68542.1"/>
    </source>
</evidence>
<gene>
    <name evidence="1" type="ORF">PAN0_144c6806</name>
</gene>
<keyword evidence="2" id="KW-1185">Reference proteome</keyword>
<reference evidence="2" key="1">
    <citation type="journal article" date="2014" name="Genome Announc.">
        <title>Draft Genome Sequence of the Yeast Pseudozyma antarctica Type Strain JCM10317, a Producer of the Glycolipid Biosurfactants, Mannosylerythritol Lipids.</title>
        <authorList>
            <person name="Saika A."/>
            <person name="Koike H."/>
            <person name="Hori T."/>
            <person name="Fukuoka T."/>
            <person name="Sato S."/>
            <person name="Habe H."/>
            <person name="Kitamoto D."/>
            <person name="Morita T."/>
        </authorList>
    </citation>
    <scope>NUCLEOTIDE SEQUENCE [LARGE SCALE GENOMIC DNA]</scope>
    <source>
        <strain evidence="2">JCM 10317</strain>
    </source>
</reference>
<dbReference type="HOGENOM" id="CLU_1488812_0_0_1"/>
<evidence type="ECO:0000313" key="2">
    <source>
        <dbReference type="Proteomes" id="UP000053758"/>
    </source>
</evidence>
<dbReference type="AlphaFoldDB" id="A0A081CPE6"/>
<protein>
    <submittedName>
        <fullName evidence="1">Uncharacterized protein</fullName>
    </submittedName>
</protein>
<proteinExistence type="predicted"/>
<name>A0A081CPE6_PSEA2</name>
<dbReference type="Proteomes" id="UP000053758">
    <property type="component" value="Unassembled WGS sequence"/>
</dbReference>
<dbReference type="RefSeq" id="XP_014653258.1">
    <property type="nucleotide sequence ID" value="XM_014797772.1"/>
</dbReference>
<dbReference type="EMBL" id="DF830211">
    <property type="protein sequence ID" value="GAK68542.1"/>
    <property type="molecule type" value="Genomic_DNA"/>
</dbReference>